<protein>
    <recommendedName>
        <fullName evidence="6">LysM domain-containing protein</fullName>
    </recommendedName>
</protein>
<feature type="region of interest" description="Disordered" evidence="2">
    <location>
        <begin position="96"/>
        <end position="143"/>
    </location>
</feature>
<feature type="signal peptide" evidence="3">
    <location>
        <begin position="1"/>
        <end position="19"/>
    </location>
</feature>
<sequence length="236" mass="25798">MALTQILVLVATFFSLAQGVTINTPAPMLTPPYPKCEQFKQAIAGDSCHSLATKGRIPLAEFLRLNPGLNGDAGCHSGNIVPGFWYCLKPLDGKTGNKDKPVGKNKPDKPAPAPPMKTATKAPPKKTKSPKTKTSKPAPVTTKTTTKTEWVDGWETCDFGDCYKSWVKVSTDSEAYLMERATRSCKSMTSSDTCKTAFNMDFPRDIVSGCDSCEKLTSACSCYDFGRFHTFTKWLE</sequence>
<comment type="similarity">
    <text evidence="1">Belongs to the secreted LysM effector family.</text>
</comment>
<dbReference type="Proteomes" id="UP000029964">
    <property type="component" value="Unassembled WGS sequence"/>
</dbReference>
<evidence type="ECO:0000256" key="1">
    <source>
        <dbReference type="ARBA" id="ARBA00044955"/>
    </source>
</evidence>
<evidence type="ECO:0000256" key="2">
    <source>
        <dbReference type="SAM" id="MobiDB-lite"/>
    </source>
</evidence>
<accession>A0A086SVR3</accession>
<keyword evidence="3" id="KW-0732">Signal</keyword>
<evidence type="ECO:0000313" key="4">
    <source>
        <dbReference type="EMBL" id="KFH41195.1"/>
    </source>
</evidence>
<dbReference type="InterPro" id="IPR036779">
    <property type="entry name" value="LysM_dom_sf"/>
</dbReference>
<reference evidence="5" key="1">
    <citation type="journal article" date="2014" name="Genome Announc.">
        <title>Genome sequence and annotation of Acremonium chrysogenum, producer of the beta-lactam antibiotic cephalosporin C.</title>
        <authorList>
            <person name="Terfehr D."/>
            <person name="Dahlmann T.A."/>
            <person name="Specht T."/>
            <person name="Zadra I."/>
            <person name="Kuernsteiner H."/>
            <person name="Kueck U."/>
        </authorList>
    </citation>
    <scope>NUCLEOTIDE SEQUENCE [LARGE SCALE GENOMIC DNA]</scope>
    <source>
        <strain evidence="5">ATCC 11550 / CBS 779.69 / DSM 880 / IAM 14645 / JCM 23072 / IMI 49137</strain>
    </source>
</reference>
<evidence type="ECO:0000256" key="3">
    <source>
        <dbReference type="SAM" id="SignalP"/>
    </source>
</evidence>
<comment type="caution">
    <text evidence="4">The sequence shown here is derived from an EMBL/GenBank/DDBJ whole genome shotgun (WGS) entry which is preliminary data.</text>
</comment>
<dbReference type="OrthoDB" id="5145966at2759"/>
<dbReference type="InterPro" id="IPR018392">
    <property type="entry name" value="LysM"/>
</dbReference>
<feature type="compositionally biased region" description="Basic and acidic residues" evidence="2">
    <location>
        <begin position="96"/>
        <end position="109"/>
    </location>
</feature>
<evidence type="ECO:0008006" key="6">
    <source>
        <dbReference type="Google" id="ProtNLM"/>
    </source>
</evidence>
<keyword evidence="5" id="KW-1185">Reference proteome</keyword>
<proteinExistence type="inferred from homology"/>
<dbReference type="AlphaFoldDB" id="A0A086SVR3"/>
<dbReference type="HOGENOM" id="CLU_1175135_0_0_1"/>
<name>A0A086SVR3_HAPC1</name>
<evidence type="ECO:0000313" key="5">
    <source>
        <dbReference type="Proteomes" id="UP000029964"/>
    </source>
</evidence>
<gene>
    <name evidence="4" type="ORF">ACRE_080980</name>
</gene>
<dbReference type="CDD" id="cd00118">
    <property type="entry name" value="LysM"/>
    <property type="match status" value="1"/>
</dbReference>
<organism evidence="4 5">
    <name type="scientific">Hapsidospora chrysogenum (strain ATCC 11550 / CBS 779.69 / DSM 880 / IAM 14645 / JCM 23072 / IMI 49137)</name>
    <name type="common">Acremonium chrysogenum</name>
    <dbReference type="NCBI Taxonomy" id="857340"/>
    <lineage>
        <taxon>Eukaryota</taxon>
        <taxon>Fungi</taxon>
        <taxon>Dikarya</taxon>
        <taxon>Ascomycota</taxon>
        <taxon>Pezizomycotina</taxon>
        <taxon>Sordariomycetes</taxon>
        <taxon>Hypocreomycetidae</taxon>
        <taxon>Hypocreales</taxon>
        <taxon>Bionectriaceae</taxon>
        <taxon>Hapsidospora</taxon>
    </lineage>
</organism>
<dbReference type="Gene3D" id="3.10.350.10">
    <property type="entry name" value="LysM domain"/>
    <property type="match status" value="1"/>
</dbReference>
<feature type="compositionally biased region" description="Basic residues" evidence="2">
    <location>
        <begin position="123"/>
        <end position="134"/>
    </location>
</feature>
<feature type="chain" id="PRO_5001815019" description="LysM domain-containing protein" evidence="3">
    <location>
        <begin position="20"/>
        <end position="236"/>
    </location>
</feature>
<dbReference type="EMBL" id="JPKY01000141">
    <property type="protein sequence ID" value="KFH41195.1"/>
    <property type="molecule type" value="Genomic_DNA"/>
</dbReference>